<accession>A0A9D4JDR2</accession>
<feature type="compositionally biased region" description="Basic residues" evidence="1">
    <location>
        <begin position="1"/>
        <end position="10"/>
    </location>
</feature>
<evidence type="ECO:0000313" key="2">
    <source>
        <dbReference type="EMBL" id="KAH3806029.1"/>
    </source>
</evidence>
<proteinExistence type="predicted"/>
<comment type="caution">
    <text evidence="2">The sequence shown here is derived from an EMBL/GenBank/DDBJ whole genome shotgun (WGS) entry which is preliminary data.</text>
</comment>
<gene>
    <name evidence="2" type="ORF">DPMN_134339</name>
</gene>
<keyword evidence="3" id="KW-1185">Reference proteome</keyword>
<protein>
    <submittedName>
        <fullName evidence="2">Uncharacterized protein</fullName>
    </submittedName>
</protein>
<evidence type="ECO:0000256" key="1">
    <source>
        <dbReference type="SAM" id="MobiDB-lite"/>
    </source>
</evidence>
<sequence length="61" mass="6821">MRQLQFHRPKPQPTPQSSILDTCEIGSFTNTTVTITTITFTTITDNMEITTKTTTITTTIT</sequence>
<name>A0A9D4JDR2_DREPO</name>
<feature type="region of interest" description="Disordered" evidence="1">
    <location>
        <begin position="1"/>
        <end position="20"/>
    </location>
</feature>
<organism evidence="2 3">
    <name type="scientific">Dreissena polymorpha</name>
    <name type="common">Zebra mussel</name>
    <name type="synonym">Mytilus polymorpha</name>
    <dbReference type="NCBI Taxonomy" id="45954"/>
    <lineage>
        <taxon>Eukaryota</taxon>
        <taxon>Metazoa</taxon>
        <taxon>Spiralia</taxon>
        <taxon>Lophotrochozoa</taxon>
        <taxon>Mollusca</taxon>
        <taxon>Bivalvia</taxon>
        <taxon>Autobranchia</taxon>
        <taxon>Heteroconchia</taxon>
        <taxon>Euheterodonta</taxon>
        <taxon>Imparidentia</taxon>
        <taxon>Neoheterodontei</taxon>
        <taxon>Myida</taxon>
        <taxon>Dreissenoidea</taxon>
        <taxon>Dreissenidae</taxon>
        <taxon>Dreissena</taxon>
    </lineage>
</organism>
<evidence type="ECO:0000313" key="3">
    <source>
        <dbReference type="Proteomes" id="UP000828390"/>
    </source>
</evidence>
<dbReference type="AlphaFoldDB" id="A0A9D4JDR2"/>
<reference evidence="2" key="1">
    <citation type="journal article" date="2019" name="bioRxiv">
        <title>The Genome of the Zebra Mussel, Dreissena polymorpha: A Resource for Invasive Species Research.</title>
        <authorList>
            <person name="McCartney M.A."/>
            <person name="Auch B."/>
            <person name="Kono T."/>
            <person name="Mallez S."/>
            <person name="Zhang Y."/>
            <person name="Obille A."/>
            <person name="Becker A."/>
            <person name="Abrahante J.E."/>
            <person name="Garbe J."/>
            <person name="Badalamenti J.P."/>
            <person name="Herman A."/>
            <person name="Mangelson H."/>
            <person name="Liachko I."/>
            <person name="Sullivan S."/>
            <person name="Sone E.D."/>
            <person name="Koren S."/>
            <person name="Silverstein K.A.T."/>
            <person name="Beckman K.B."/>
            <person name="Gohl D.M."/>
        </authorList>
    </citation>
    <scope>NUCLEOTIDE SEQUENCE</scope>
    <source>
        <strain evidence="2">Duluth1</strain>
        <tissue evidence="2">Whole animal</tissue>
    </source>
</reference>
<dbReference type="EMBL" id="JAIWYP010000006">
    <property type="protein sequence ID" value="KAH3806029.1"/>
    <property type="molecule type" value="Genomic_DNA"/>
</dbReference>
<reference evidence="2" key="2">
    <citation type="submission" date="2020-11" db="EMBL/GenBank/DDBJ databases">
        <authorList>
            <person name="McCartney M.A."/>
            <person name="Auch B."/>
            <person name="Kono T."/>
            <person name="Mallez S."/>
            <person name="Becker A."/>
            <person name="Gohl D.M."/>
            <person name="Silverstein K.A.T."/>
            <person name="Koren S."/>
            <person name="Bechman K.B."/>
            <person name="Herman A."/>
            <person name="Abrahante J.E."/>
            <person name="Garbe J."/>
        </authorList>
    </citation>
    <scope>NUCLEOTIDE SEQUENCE</scope>
    <source>
        <strain evidence="2">Duluth1</strain>
        <tissue evidence="2">Whole animal</tissue>
    </source>
</reference>
<dbReference type="Proteomes" id="UP000828390">
    <property type="component" value="Unassembled WGS sequence"/>
</dbReference>